<feature type="signal peptide" evidence="2">
    <location>
        <begin position="1"/>
        <end position="22"/>
    </location>
</feature>
<proteinExistence type="predicted"/>
<name>A0A099KMP8_COLPS</name>
<gene>
    <name evidence="3" type="ORF">GAB14E_3329</name>
</gene>
<dbReference type="OrthoDB" id="6228895at2"/>
<dbReference type="EMBL" id="JQEC01000042">
    <property type="protein sequence ID" value="KGJ91177.1"/>
    <property type="molecule type" value="Genomic_DNA"/>
</dbReference>
<organism evidence="3 4">
    <name type="scientific">Colwellia psychrerythraea</name>
    <name type="common">Vibrio psychroerythus</name>
    <dbReference type="NCBI Taxonomy" id="28229"/>
    <lineage>
        <taxon>Bacteria</taxon>
        <taxon>Pseudomonadati</taxon>
        <taxon>Pseudomonadota</taxon>
        <taxon>Gammaproteobacteria</taxon>
        <taxon>Alteromonadales</taxon>
        <taxon>Colwelliaceae</taxon>
        <taxon>Colwellia</taxon>
    </lineage>
</organism>
<feature type="compositionally biased region" description="Polar residues" evidence="1">
    <location>
        <begin position="51"/>
        <end position="61"/>
    </location>
</feature>
<feature type="compositionally biased region" description="Polar residues" evidence="1">
    <location>
        <begin position="27"/>
        <end position="37"/>
    </location>
</feature>
<sequence length="145" mass="15511">MNKNKIALGVLCAVLASGFVYQQMSLSNQDQQGTNRSSAEEVNKPTVASAIENSTPTTTHSGIDRPLLAPPQPSDIHVNTDSSSVTSSKTKDRVVAQSHQLPADHRSASQPKAHGHENQHRHPEDNSLLPPGEPKKPLPTEEGNG</sequence>
<evidence type="ECO:0000256" key="1">
    <source>
        <dbReference type="SAM" id="MobiDB-lite"/>
    </source>
</evidence>
<feature type="region of interest" description="Disordered" evidence="1">
    <location>
        <begin position="27"/>
        <end position="145"/>
    </location>
</feature>
<feature type="compositionally biased region" description="Basic and acidic residues" evidence="1">
    <location>
        <begin position="114"/>
        <end position="125"/>
    </location>
</feature>
<feature type="chain" id="PRO_5001948865" description="Lipoprotein" evidence="2">
    <location>
        <begin position="23"/>
        <end position="145"/>
    </location>
</feature>
<reference evidence="3 4" key="1">
    <citation type="submission" date="2014-08" db="EMBL/GenBank/DDBJ databases">
        <title>Genomic and Phenotypic Diversity of Colwellia psychrerythraea strains from Disparate Marine Basins.</title>
        <authorList>
            <person name="Techtmann S.M."/>
            <person name="Stelling S.C."/>
            <person name="Utturkar S.M."/>
            <person name="Alshibli N."/>
            <person name="Harris A."/>
            <person name="Brown S.D."/>
            <person name="Hazen T.C."/>
        </authorList>
    </citation>
    <scope>NUCLEOTIDE SEQUENCE [LARGE SCALE GENOMIC DNA]</scope>
    <source>
        <strain evidence="3 4">GAB14E</strain>
    </source>
</reference>
<evidence type="ECO:0008006" key="5">
    <source>
        <dbReference type="Google" id="ProtNLM"/>
    </source>
</evidence>
<evidence type="ECO:0000256" key="2">
    <source>
        <dbReference type="SAM" id="SignalP"/>
    </source>
</evidence>
<dbReference type="PATRIC" id="fig|28229.3.peg.3050"/>
<dbReference type="Proteomes" id="UP000029868">
    <property type="component" value="Unassembled WGS sequence"/>
</dbReference>
<dbReference type="RefSeq" id="WP_033083054.1">
    <property type="nucleotide sequence ID" value="NZ_JQEC01000042.1"/>
</dbReference>
<keyword evidence="2" id="KW-0732">Signal</keyword>
<protein>
    <recommendedName>
        <fullName evidence="5">Lipoprotein</fullName>
    </recommendedName>
</protein>
<accession>A0A099KMP8</accession>
<evidence type="ECO:0000313" key="3">
    <source>
        <dbReference type="EMBL" id="KGJ91177.1"/>
    </source>
</evidence>
<dbReference type="AlphaFoldDB" id="A0A099KMP8"/>
<comment type="caution">
    <text evidence="3">The sequence shown here is derived from an EMBL/GenBank/DDBJ whole genome shotgun (WGS) entry which is preliminary data.</text>
</comment>
<evidence type="ECO:0000313" key="4">
    <source>
        <dbReference type="Proteomes" id="UP000029868"/>
    </source>
</evidence>